<feature type="non-terminal residue" evidence="3">
    <location>
        <position position="1"/>
    </location>
</feature>
<protein>
    <recommendedName>
        <fullName evidence="2">T6SS Phospholipase effector Tle1-like catalytic domain-containing protein</fullName>
    </recommendedName>
</protein>
<dbReference type="Pfam" id="PF09994">
    <property type="entry name" value="T6SS_Tle1-like_cat"/>
    <property type="match status" value="1"/>
</dbReference>
<dbReference type="InterPro" id="IPR018712">
    <property type="entry name" value="Tle1-like_cat"/>
</dbReference>
<evidence type="ECO:0000256" key="1">
    <source>
        <dbReference type="SAM" id="Coils"/>
    </source>
</evidence>
<dbReference type="PANTHER" id="PTHR33840">
    <property type="match status" value="1"/>
</dbReference>
<reference evidence="3" key="1">
    <citation type="submission" date="2021-01" db="EMBL/GenBank/DDBJ databases">
        <authorList>
            <person name="Kaushik A."/>
        </authorList>
    </citation>
    <scope>NUCLEOTIDE SEQUENCE</scope>
    <source>
        <strain evidence="3">AG5</strain>
    </source>
</reference>
<sequence length="316" mass="35447">ALIPRTLPYINYNPSIRIFRHALALDEHRANFVPSLWDHGRTSPDQNVREVWFRGQHSDVGGGAPPPEEPTETEFTALSNITLRWMVQQCLENKTTIAFDGDAMALYREKSVLENRPIQPDLSKYKENIRQAQLESNEKKQDALTEAIKAAQAHRAELYKESSRLDKIDVECKPFEAVGTFSPWKLLELAPTTRPAQTANGPTTTHVPNFGKKRMIYRQKSSDPIFIHSSVVDFILTPGGKGYVPGATWDGFNKGDLPQIESYEGHRMPWPHAEPDRAALVSAMKMTWKEAPGVVARLKDGVTSIGSKIGEWVGFA</sequence>
<keyword evidence="1" id="KW-0175">Coiled coil</keyword>
<dbReference type="EMBL" id="CAJNJQ010003832">
    <property type="protein sequence ID" value="CAE7205425.1"/>
    <property type="molecule type" value="Genomic_DNA"/>
</dbReference>
<dbReference type="AlphaFoldDB" id="A0A8H3E5L4"/>
<feature type="domain" description="T6SS Phospholipase effector Tle1-like catalytic" evidence="2">
    <location>
        <begin position="7"/>
        <end position="89"/>
    </location>
</feature>
<accession>A0A8H3E5L4</accession>
<gene>
    <name evidence="3" type="ORF">RDB_LOCUS143131</name>
</gene>
<name>A0A8H3E5L4_9AGAM</name>
<comment type="caution">
    <text evidence="3">The sequence shown here is derived from an EMBL/GenBank/DDBJ whole genome shotgun (WGS) entry which is preliminary data.</text>
</comment>
<evidence type="ECO:0000259" key="2">
    <source>
        <dbReference type="Pfam" id="PF09994"/>
    </source>
</evidence>
<evidence type="ECO:0000313" key="4">
    <source>
        <dbReference type="Proteomes" id="UP000663827"/>
    </source>
</evidence>
<organism evidence="3 4">
    <name type="scientific">Rhizoctonia solani</name>
    <dbReference type="NCBI Taxonomy" id="456999"/>
    <lineage>
        <taxon>Eukaryota</taxon>
        <taxon>Fungi</taxon>
        <taxon>Dikarya</taxon>
        <taxon>Basidiomycota</taxon>
        <taxon>Agaricomycotina</taxon>
        <taxon>Agaricomycetes</taxon>
        <taxon>Cantharellales</taxon>
        <taxon>Ceratobasidiaceae</taxon>
        <taxon>Rhizoctonia</taxon>
    </lineage>
</organism>
<feature type="coiled-coil region" evidence="1">
    <location>
        <begin position="122"/>
        <end position="154"/>
    </location>
</feature>
<dbReference type="PANTHER" id="PTHR33840:SF1">
    <property type="entry name" value="TLE1 PHOSPHOLIPASE DOMAIN-CONTAINING PROTEIN"/>
    <property type="match status" value="1"/>
</dbReference>
<evidence type="ECO:0000313" key="3">
    <source>
        <dbReference type="EMBL" id="CAE7205425.1"/>
    </source>
</evidence>
<proteinExistence type="predicted"/>
<dbReference type="Proteomes" id="UP000663827">
    <property type="component" value="Unassembled WGS sequence"/>
</dbReference>